<sequence length="79" mass="9172">MVPLVTGSISRRWKTRSQTLVRRSSRGHRQMTVGNGLHVQRPLQFQRTEWSCLPLAQSSWSTEPRQVRAMTQHAVCQEE</sequence>
<proteinExistence type="predicted"/>
<keyword evidence="2" id="KW-1185">Reference proteome</keyword>
<dbReference type="EMBL" id="JWIN03000009">
    <property type="protein sequence ID" value="KAB1273691.1"/>
    <property type="molecule type" value="Genomic_DNA"/>
</dbReference>
<protein>
    <submittedName>
        <fullName evidence="1">Uncharacterized protein</fullName>
    </submittedName>
</protein>
<accession>A0A5N4DRF2</accession>
<comment type="caution">
    <text evidence="1">The sequence shown here is derived from an EMBL/GenBank/DDBJ whole genome shotgun (WGS) entry which is preliminary data.</text>
</comment>
<name>A0A5N4DRF2_CAMDR</name>
<reference evidence="1 2" key="1">
    <citation type="journal article" date="2019" name="Mol. Ecol. Resour.">
        <title>Improving Illumina assemblies with Hi-C and long reads: an example with the North African dromedary.</title>
        <authorList>
            <person name="Elbers J.P."/>
            <person name="Rogers M.F."/>
            <person name="Perelman P.L."/>
            <person name="Proskuryakova A.A."/>
            <person name="Serdyukova N.A."/>
            <person name="Johnson W.E."/>
            <person name="Horin P."/>
            <person name="Corander J."/>
            <person name="Murphy D."/>
            <person name="Burger P.A."/>
        </authorList>
    </citation>
    <scope>NUCLEOTIDE SEQUENCE [LARGE SCALE GENOMIC DNA]</scope>
    <source>
        <strain evidence="1">Drom800</strain>
        <tissue evidence="1">Blood</tissue>
    </source>
</reference>
<dbReference type="Proteomes" id="UP000299084">
    <property type="component" value="Unassembled WGS sequence"/>
</dbReference>
<gene>
    <name evidence="1" type="ORF">Cadr_000010688</name>
</gene>
<dbReference type="AlphaFoldDB" id="A0A5N4DRF2"/>
<evidence type="ECO:0000313" key="1">
    <source>
        <dbReference type="EMBL" id="KAB1273691.1"/>
    </source>
</evidence>
<evidence type="ECO:0000313" key="2">
    <source>
        <dbReference type="Proteomes" id="UP000299084"/>
    </source>
</evidence>
<organism evidence="1 2">
    <name type="scientific">Camelus dromedarius</name>
    <name type="common">Dromedary</name>
    <name type="synonym">Arabian camel</name>
    <dbReference type="NCBI Taxonomy" id="9838"/>
    <lineage>
        <taxon>Eukaryota</taxon>
        <taxon>Metazoa</taxon>
        <taxon>Chordata</taxon>
        <taxon>Craniata</taxon>
        <taxon>Vertebrata</taxon>
        <taxon>Euteleostomi</taxon>
        <taxon>Mammalia</taxon>
        <taxon>Eutheria</taxon>
        <taxon>Laurasiatheria</taxon>
        <taxon>Artiodactyla</taxon>
        <taxon>Tylopoda</taxon>
        <taxon>Camelidae</taxon>
        <taxon>Camelus</taxon>
    </lineage>
</organism>